<name>A0A6J6B7P3_9ZZZZ</name>
<dbReference type="AlphaFoldDB" id="A0A6J6B7P3"/>
<evidence type="ECO:0000313" key="2">
    <source>
        <dbReference type="EMBL" id="CAB4535112.1"/>
    </source>
</evidence>
<feature type="compositionally biased region" description="Polar residues" evidence="1">
    <location>
        <begin position="112"/>
        <end position="122"/>
    </location>
</feature>
<sequence length="122" mass="13078">MNAFAGTFFSRGDDIGNKVQRDASASTGFKEQLVGLILDVGQPIQVHFKHWPGVLHAQAIASAQLLVDPYFKSGVSCVDRIGIDESLLHAVGDGEPNNHGPIPLDRPDLELTSDTADQTLAQ</sequence>
<evidence type="ECO:0000256" key="1">
    <source>
        <dbReference type="SAM" id="MobiDB-lite"/>
    </source>
</evidence>
<feature type="region of interest" description="Disordered" evidence="1">
    <location>
        <begin position="92"/>
        <end position="122"/>
    </location>
</feature>
<proteinExistence type="predicted"/>
<reference evidence="2" key="1">
    <citation type="submission" date="2020-05" db="EMBL/GenBank/DDBJ databases">
        <authorList>
            <person name="Chiriac C."/>
            <person name="Salcher M."/>
            <person name="Ghai R."/>
            <person name="Kavagutti S V."/>
        </authorList>
    </citation>
    <scope>NUCLEOTIDE SEQUENCE</scope>
</reference>
<dbReference type="EMBL" id="CAEZSO010000007">
    <property type="protein sequence ID" value="CAB4535112.1"/>
    <property type="molecule type" value="Genomic_DNA"/>
</dbReference>
<organism evidence="2">
    <name type="scientific">freshwater metagenome</name>
    <dbReference type="NCBI Taxonomy" id="449393"/>
    <lineage>
        <taxon>unclassified sequences</taxon>
        <taxon>metagenomes</taxon>
        <taxon>ecological metagenomes</taxon>
    </lineage>
</organism>
<accession>A0A6J6B7P3</accession>
<protein>
    <submittedName>
        <fullName evidence="2">Unannotated protein</fullName>
    </submittedName>
</protein>
<gene>
    <name evidence="2" type="ORF">UFOPK1446_00084</name>
</gene>